<comment type="caution">
    <text evidence="2">The sequence shown here is derived from an EMBL/GenBank/DDBJ whole genome shotgun (WGS) entry which is preliminary data.</text>
</comment>
<feature type="region of interest" description="Disordered" evidence="1">
    <location>
        <begin position="47"/>
        <end position="74"/>
    </location>
</feature>
<evidence type="ECO:0000313" key="2">
    <source>
        <dbReference type="EMBL" id="CAJ0595250.1"/>
    </source>
</evidence>
<organism evidence="2 3">
    <name type="scientific">Cylicocyclus nassatus</name>
    <name type="common">Nematode worm</name>
    <dbReference type="NCBI Taxonomy" id="53992"/>
    <lineage>
        <taxon>Eukaryota</taxon>
        <taxon>Metazoa</taxon>
        <taxon>Ecdysozoa</taxon>
        <taxon>Nematoda</taxon>
        <taxon>Chromadorea</taxon>
        <taxon>Rhabditida</taxon>
        <taxon>Rhabditina</taxon>
        <taxon>Rhabditomorpha</taxon>
        <taxon>Strongyloidea</taxon>
        <taxon>Strongylidae</taxon>
        <taxon>Cylicocyclus</taxon>
    </lineage>
</organism>
<reference evidence="2" key="1">
    <citation type="submission" date="2023-07" db="EMBL/GenBank/DDBJ databases">
        <authorList>
            <consortium name="CYATHOMIX"/>
        </authorList>
    </citation>
    <scope>NUCLEOTIDE SEQUENCE</scope>
    <source>
        <strain evidence="2">N/A</strain>
    </source>
</reference>
<name>A0AA36M1G5_CYLNA</name>
<feature type="compositionally biased region" description="Acidic residues" evidence="1">
    <location>
        <begin position="48"/>
        <end position="63"/>
    </location>
</feature>
<keyword evidence="3" id="KW-1185">Reference proteome</keyword>
<dbReference type="Proteomes" id="UP001176961">
    <property type="component" value="Unassembled WGS sequence"/>
</dbReference>
<dbReference type="AlphaFoldDB" id="A0AA36M1G5"/>
<dbReference type="EMBL" id="CATQJL010000112">
    <property type="protein sequence ID" value="CAJ0595250.1"/>
    <property type="molecule type" value="Genomic_DNA"/>
</dbReference>
<evidence type="ECO:0000256" key="1">
    <source>
        <dbReference type="SAM" id="MobiDB-lite"/>
    </source>
</evidence>
<accession>A0AA36M1G5</accession>
<feature type="compositionally biased region" description="Basic and acidic residues" evidence="1">
    <location>
        <begin position="64"/>
        <end position="74"/>
    </location>
</feature>
<evidence type="ECO:0000313" key="3">
    <source>
        <dbReference type="Proteomes" id="UP001176961"/>
    </source>
</evidence>
<gene>
    <name evidence="2" type="ORF">CYNAS_LOCUS7233</name>
</gene>
<protein>
    <submittedName>
        <fullName evidence="2">Uncharacterized protein</fullName>
    </submittedName>
</protein>
<sequence>MRTFGRKEAAKYPELVREVKKKFNLAEKVLERRKHLADLERGDLEKMDDFDEDDVEEEGDEEDATRILVEKKGN</sequence>
<proteinExistence type="predicted"/>